<gene>
    <name evidence="2" type="ORF">Cdeb_03294</name>
</gene>
<evidence type="ECO:0000313" key="2">
    <source>
        <dbReference type="EMBL" id="RKO62427.1"/>
    </source>
</evidence>
<feature type="region of interest" description="Disordered" evidence="1">
    <location>
        <begin position="1"/>
        <end position="22"/>
    </location>
</feature>
<feature type="compositionally biased region" description="Basic and acidic residues" evidence="1">
    <location>
        <begin position="1"/>
        <end position="11"/>
    </location>
</feature>
<accession>A0A420VFP1</accession>
<reference evidence="2 3" key="1">
    <citation type="submission" date="2013-12" db="EMBL/GenBank/DDBJ databases">
        <title>Genome and proteome characterization of Caldibacillus debilis GB1 derived from a cellulolytic aero-tolerant co-culture.</title>
        <authorList>
            <person name="Wushke S.T."/>
            <person name="Zhang X."/>
            <person name="Fristensky B."/>
            <person name="Wilkins J.A."/>
            <person name="Levin D.B."/>
            <person name="Sparling R."/>
        </authorList>
    </citation>
    <scope>NUCLEOTIDE SEQUENCE [LARGE SCALE GENOMIC DNA]</scope>
    <source>
        <strain evidence="2 3">GB1</strain>
    </source>
</reference>
<dbReference type="Proteomes" id="UP000286235">
    <property type="component" value="Unassembled WGS sequence"/>
</dbReference>
<evidence type="ECO:0000313" key="3">
    <source>
        <dbReference type="Proteomes" id="UP000286235"/>
    </source>
</evidence>
<protein>
    <submittedName>
        <fullName evidence="2">Uncharacterized protein</fullName>
    </submittedName>
</protein>
<dbReference type="EMBL" id="AZRV01000018">
    <property type="protein sequence ID" value="RKO62427.1"/>
    <property type="molecule type" value="Genomic_DNA"/>
</dbReference>
<proteinExistence type="predicted"/>
<dbReference type="AlphaFoldDB" id="A0A420VFP1"/>
<comment type="caution">
    <text evidence="2">The sequence shown here is derived from an EMBL/GenBank/DDBJ whole genome shotgun (WGS) entry which is preliminary data.</text>
</comment>
<name>A0A420VFP1_9BACI</name>
<sequence>MHGRGSDEGRIPEIQAVTGISNESRGKVSGMVFMGETRFLHRGTLRTPTFRLDRDREKGPSRPPFSFFKPPSVVFPIRRKITFPGMGGENGQRSFHSSNPANARIPQPRIEPGPAGSGPIRFVLPVARQIRRQLGRAFPGDFSLS</sequence>
<organism evidence="2 3">
    <name type="scientific">Caldibacillus debilis GB1</name>
    <dbReference type="NCBI Taxonomy" id="1339248"/>
    <lineage>
        <taxon>Bacteria</taxon>
        <taxon>Bacillati</taxon>
        <taxon>Bacillota</taxon>
        <taxon>Bacilli</taxon>
        <taxon>Bacillales</taxon>
        <taxon>Bacillaceae</taxon>
        <taxon>Caldibacillus</taxon>
    </lineage>
</organism>
<feature type="region of interest" description="Disordered" evidence="1">
    <location>
        <begin position="84"/>
        <end position="117"/>
    </location>
</feature>
<feature type="compositionally biased region" description="Polar residues" evidence="1">
    <location>
        <begin position="91"/>
        <end position="101"/>
    </location>
</feature>
<keyword evidence="3" id="KW-1185">Reference proteome</keyword>
<evidence type="ECO:0000256" key="1">
    <source>
        <dbReference type="SAM" id="MobiDB-lite"/>
    </source>
</evidence>